<evidence type="ECO:0000256" key="1">
    <source>
        <dbReference type="ARBA" id="ARBA00005854"/>
    </source>
</evidence>
<feature type="domain" description="D-isomer specific 2-hydroxyacid dehydrogenase catalytic" evidence="5">
    <location>
        <begin position="32"/>
        <end position="309"/>
    </location>
</feature>
<dbReference type="Pfam" id="PF00389">
    <property type="entry name" value="2-Hacid_dh"/>
    <property type="match status" value="1"/>
</dbReference>
<protein>
    <submittedName>
        <fullName evidence="7">Hydroxyacid dehydrogenase</fullName>
    </submittedName>
</protein>
<dbReference type="InterPro" id="IPR006140">
    <property type="entry name" value="D-isomer_DH_NAD-bd"/>
</dbReference>
<name>A0A6G4U9S6_9ACTN</name>
<dbReference type="EMBL" id="JAAKZV010000249">
    <property type="protein sequence ID" value="NGN68995.1"/>
    <property type="molecule type" value="Genomic_DNA"/>
</dbReference>
<evidence type="ECO:0000313" key="8">
    <source>
        <dbReference type="Proteomes" id="UP000481583"/>
    </source>
</evidence>
<comment type="caution">
    <text evidence="7">The sequence shown here is derived from an EMBL/GenBank/DDBJ whole genome shotgun (WGS) entry which is preliminary data.</text>
</comment>
<dbReference type="InterPro" id="IPR050223">
    <property type="entry name" value="D-isomer_2-hydroxyacid_DH"/>
</dbReference>
<dbReference type="GO" id="GO:0005829">
    <property type="term" value="C:cytosol"/>
    <property type="evidence" value="ECO:0007669"/>
    <property type="project" value="TreeGrafter"/>
</dbReference>
<organism evidence="7 8">
    <name type="scientific">Streptomyces coryli</name>
    <dbReference type="NCBI Taxonomy" id="1128680"/>
    <lineage>
        <taxon>Bacteria</taxon>
        <taxon>Bacillati</taxon>
        <taxon>Actinomycetota</taxon>
        <taxon>Actinomycetes</taxon>
        <taxon>Kitasatosporales</taxon>
        <taxon>Streptomycetaceae</taxon>
        <taxon>Streptomyces</taxon>
    </lineage>
</organism>
<dbReference type="GO" id="GO:0016618">
    <property type="term" value="F:hydroxypyruvate reductase [NAD(P)H] activity"/>
    <property type="evidence" value="ECO:0007669"/>
    <property type="project" value="TreeGrafter"/>
</dbReference>
<dbReference type="CDD" id="cd12167">
    <property type="entry name" value="2-Hacid_dh_8"/>
    <property type="match status" value="1"/>
</dbReference>
<keyword evidence="3" id="KW-0520">NAD</keyword>
<gene>
    <name evidence="7" type="ORF">G5C51_34540</name>
</gene>
<evidence type="ECO:0000259" key="5">
    <source>
        <dbReference type="Pfam" id="PF00389"/>
    </source>
</evidence>
<evidence type="ECO:0000259" key="6">
    <source>
        <dbReference type="Pfam" id="PF02826"/>
    </source>
</evidence>
<evidence type="ECO:0000256" key="2">
    <source>
        <dbReference type="ARBA" id="ARBA00023002"/>
    </source>
</evidence>
<dbReference type="Proteomes" id="UP000481583">
    <property type="component" value="Unassembled WGS sequence"/>
</dbReference>
<dbReference type="InterPro" id="IPR006139">
    <property type="entry name" value="D-isomer_2_OHA_DH_cat_dom"/>
</dbReference>
<dbReference type="PANTHER" id="PTHR10996">
    <property type="entry name" value="2-HYDROXYACID DEHYDROGENASE-RELATED"/>
    <property type="match status" value="1"/>
</dbReference>
<proteinExistence type="inferred from homology"/>
<dbReference type="SUPFAM" id="SSF51735">
    <property type="entry name" value="NAD(P)-binding Rossmann-fold domains"/>
    <property type="match status" value="1"/>
</dbReference>
<dbReference type="AlphaFoldDB" id="A0A6G4U9S6"/>
<keyword evidence="2 4" id="KW-0560">Oxidoreductase</keyword>
<dbReference type="GO" id="GO:0030267">
    <property type="term" value="F:glyoxylate reductase (NADPH) activity"/>
    <property type="evidence" value="ECO:0007669"/>
    <property type="project" value="TreeGrafter"/>
</dbReference>
<reference evidence="7 8" key="1">
    <citation type="submission" date="2020-02" db="EMBL/GenBank/DDBJ databases">
        <title>Whole-genome analyses of novel actinobacteria.</title>
        <authorList>
            <person name="Sahin N."/>
        </authorList>
    </citation>
    <scope>NUCLEOTIDE SEQUENCE [LARGE SCALE GENOMIC DNA]</scope>
    <source>
        <strain evidence="7 8">A7024</strain>
    </source>
</reference>
<dbReference type="Pfam" id="PF02826">
    <property type="entry name" value="2-Hacid_dh_C"/>
    <property type="match status" value="1"/>
</dbReference>
<dbReference type="Gene3D" id="3.40.50.720">
    <property type="entry name" value="NAD(P)-binding Rossmann-like Domain"/>
    <property type="match status" value="2"/>
</dbReference>
<evidence type="ECO:0000256" key="3">
    <source>
        <dbReference type="ARBA" id="ARBA00023027"/>
    </source>
</evidence>
<keyword evidence="8" id="KW-1185">Reference proteome</keyword>
<accession>A0A6G4U9S6</accession>
<dbReference type="PANTHER" id="PTHR10996:SF178">
    <property type="entry name" value="2-HYDROXYACID DEHYDROGENASE YGL185C-RELATED"/>
    <property type="match status" value="1"/>
</dbReference>
<evidence type="ECO:0000256" key="4">
    <source>
        <dbReference type="RuleBase" id="RU003719"/>
    </source>
</evidence>
<dbReference type="GO" id="GO:0051287">
    <property type="term" value="F:NAD binding"/>
    <property type="evidence" value="ECO:0007669"/>
    <property type="project" value="InterPro"/>
</dbReference>
<comment type="similarity">
    <text evidence="1 4">Belongs to the D-isomer specific 2-hydroxyacid dehydrogenase family.</text>
</comment>
<evidence type="ECO:0000313" key="7">
    <source>
        <dbReference type="EMBL" id="NGN68995.1"/>
    </source>
</evidence>
<sequence length="318" mass="33689">MSAEEADIVLPGEVRDRVAKLTQLLPDPLSGDLTGRLAGIDLLVTCWSCPPLTEQVLAGAGRLRAVIHAAGSVKQLATEAVWRRGIAVSSAADANAGPVVDFTLAAITFAGKQVLPAARDYVGRRQPLALREGLDDRTIGIIGASRIGRGVLTRLAASGRRHRVLVYDPYLPAAEAIALGAEPVELDVLCRESSIVSVHAPELPETRHLLDARRLALIPDGGTVINTARGSLLDTEALTHECATGRLNAYLDVTDPEPLPPDHPLYALPNVLVTPHVAGVQGSELRRLGEYAAAEVERFVRGEGLLGAVTEAELPRLA</sequence>
<dbReference type="InterPro" id="IPR036291">
    <property type="entry name" value="NAD(P)-bd_dom_sf"/>
</dbReference>
<feature type="domain" description="D-isomer specific 2-hydroxyacid dehydrogenase NAD-binding" evidence="6">
    <location>
        <begin position="129"/>
        <end position="278"/>
    </location>
</feature>
<dbReference type="SUPFAM" id="SSF52283">
    <property type="entry name" value="Formate/glycerate dehydrogenase catalytic domain-like"/>
    <property type="match status" value="1"/>
</dbReference>